<reference evidence="1" key="1">
    <citation type="journal article" date="2014" name="Front. Microbiol.">
        <title>High frequency of phylogenetically diverse reductive dehalogenase-homologous genes in deep subseafloor sedimentary metagenomes.</title>
        <authorList>
            <person name="Kawai M."/>
            <person name="Futagami T."/>
            <person name="Toyoda A."/>
            <person name="Takaki Y."/>
            <person name="Nishi S."/>
            <person name="Hori S."/>
            <person name="Arai W."/>
            <person name="Tsubouchi T."/>
            <person name="Morono Y."/>
            <person name="Uchiyama I."/>
            <person name="Ito T."/>
            <person name="Fujiyama A."/>
            <person name="Inagaki F."/>
            <person name="Takami H."/>
        </authorList>
    </citation>
    <scope>NUCLEOTIDE SEQUENCE</scope>
    <source>
        <strain evidence="1">Expedition CK06-06</strain>
    </source>
</reference>
<protein>
    <submittedName>
        <fullName evidence="1">Uncharacterized protein</fullName>
    </submittedName>
</protein>
<dbReference type="AlphaFoldDB" id="X1IMM9"/>
<organism evidence="1">
    <name type="scientific">marine sediment metagenome</name>
    <dbReference type="NCBI Taxonomy" id="412755"/>
    <lineage>
        <taxon>unclassified sequences</taxon>
        <taxon>metagenomes</taxon>
        <taxon>ecological metagenomes</taxon>
    </lineage>
</organism>
<dbReference type="EMBL" id="BARU01039673">
    <property type="protein sequence ID" value="GAH83701.1"/>
    <property type="molecule type" value="Genomic_DNA"/>
</dbReference>
<sequence>MVSTTDYTDNPDRKTKMKILITGGAEVHPAPPSRRLNHHSMRCLILIKEE</sequence>
<evidence type="ECO:0000313" key="1">
    <source>
        <dbReference type="EMBL" id="GAH83701.1"/>
    </source>
</evidence>
<accession>X1IMM9</accession>
<gene>
    <name evidence="1" type="ORF">S03H2_61458</name>
</gene>
<proteinExistence type="predicted"/>
<name>X1IMM9_9ZZZZ</name>
<comment type="caution">
    <text evidence="1">The sequence shown here is derived from an EMBL/GenBank/DDBJ whole genome shotgun (WGS) entry which is preliminary data.</text>
</comment>